<proteinExistence type="predicted"/>
<feature type="domain" description="Signal transduction histidine kinase internal region" evidence="2">
    <location>
        <begin position="153"/>
        <end position="230"/>
    </location>
</feature>
<sequence>MKKNTYLNSFLHLSVWIALHLFFVTNVKTVGVIKQTHAHFQLAIFISSLCNAGLFYTISLYLLPKMTLGYSIRKTVWLSVLLWVLFSLVETIIDFSFFVNFYSTHDQDYAGQLFSNSIVNLFVITMGASYGLLRIWKKSEKQKEDLNRETLKAELDFLKAQVNPHFLFNVLNMAYSSANKNNDTETAGIIEELANMMRYMLYESNVNKIALEKEIEYLQSFVNLQKKRLSTEVLPNIAFSIEGAIKKHQIAPLLLIPFVENAFKHGIRMGNETFIIIRLEVTDQALWFEVKNSISKNSNELETQYGGVGLENVKKRLELLYPNQYELSITEEEKQFKVILKLNM</sequence>
<keyword evidence="1" id="KW-0812">Transmembrane</keyword>
<gene>
    <name evidence="3" type="ORF">QHT84_12110</name>
</gene>
<dbReference type="PANTHER" id="PTHR34220:SF7">
    <property type="entry name" value="SENSOR HISTIDINE KINASE YPDA"/>
    <property type="match status" value="1"/>
</dbReference>
<keyword evidence="4" id="KW-1185">Reference proteome</keyword>
<dbReference type="Proteomes" id="UP001230035">
    <property type="component" value="Unassembled WGS sequence"/>
</dbReference>
<dbReference type="Pfam" id="PF06580">
    <property type="entry name" value="His_kinase"/>
    <property type="match status" value="1"/>
</dbReference>
<keyword evidence="1" id="KW-0472">Membrane</keyword>
<name>A0ABT6XST1_9FLAO</name>
<evidence type="ECO:0000256" key="1">
    <source>
        <dbReference type="SAM" id="Phobius"/>
    </source>
</evidence>
<keyword evidence="3" id="KW-0418">Kinase</keyword>
<dbReference type="InterPro" id="IPR036890">
    <property type="entry name" value="HATPase_C_sf"/>
</dbReference>
<dbReference type="Gene3D" id="3.30.565.10">
    <property type="entry name" value="Histidine kinase-like ATPase, C-terminal domain"/>
    <property type="match status" value="1"/>
</dbReference>
<feature type="transmembrane region" description="Helical" evidence="1">
    <location>
        <begin position="75"/>
        <end position="93"/>
    </location>
</feature>
<evidence type="ECO:0000259" key="2">
    <source>
        <dbReference type="Pfam" id="PF06580"/>
    </source>
</evidence>
<keyword evidence="1" id="KW-1133">Transmembrane helix</keyword>
<dbReference type="SUPFAM" id="SSF55874">
    <property type="entry name" value="ATPase domain of HSP90 chaperone/DNA topoisomerase II/histidine kinase"/>
    <property type="match status" value="1"/>
</dbReference>
<accession>A0ABT6XST1</accession>
<dbReference type="InterPro" id="IPR050640">
    <property type="entry name" value="Bact_2-comp_sensor_kinase"/>
</dbReference>
<reference evidence="3 4" key="1">
    <citation type="submission" date="2023-05" db="EMBL/GenBank/DDBJ databases">
        <title>Flavobacterium sedimenti sp. nov., isolated from the sediment.</title>
        <authorList>
            <person name="Wu N."/>
        </authorList>
    </citation>
    <scope>NUCLEOTIDE SEQUENCE [LARGE SCALE GENOMIC DNA]</scope>
    <source>
        <strain evidence="3 4">YZ-48</strain>
    </source>
</reference>
<dbReference type="PANTHER" id="PTHR34220">
    <property type="entry name" value="SENSOR HISTIDINE KINASE YPDA"/>
    <property type="match status" value="1"/>
</dbReference>
<organism evidence="3 4">
    <name type="scientific">Flavobacterium sedimenticola</name>
    <dbReference type="NCBI Taxonomy" id="3043286"/>
    <lineage>
        <taxon>Bacteria</taxon>
        <taxon>Pseudomonadati</taxon>
        <taxon>Bacteroidota</taxon>
        <taxon>Flavobacteriia</taxon>
        <taxon>Flavobacteriales</taxon>
        <taxon>Flavobacteriaceae</taxon>
        <taxon>Flavobacterium</taxon>
    </lineage>
</organism>
<feature type="transmembrane region" description="Helical" evidence="1">
    <location>
        <begin position="39"/>
        <end position="63"/>
    </location>
</feature>
<dbReference type="EMBL" id="JASGBP010000009">
    <property type="protein sequence ID" value="MDI9258159.1"/>
    <property type="molecule type" value="Genomic_DNA"/>
</dbReference>
<comment type="caution">
    <text evidence="3">The sequence shown here is derived from an EMBL/GenBank/DDBJ whole genome shotgun (WGS) entry which is preliminary data.</text>
</comment>
<dbReference type="InterPro" id="IPR010559">
    <property type="entry name" value="Sig_transdc_His_kin_internal"/>
</dbReference>
<evidence type="ECO:0000313" key="3">
    <source>
        <dbReference type="EMBL" id="MDI9258159.1"/>
    </source>
</evidence>
<feature type="transmembrane region" description="Helical" evidence="1">
    <location>
        <begin position="113"/>
        <end position="133"/>
    </location>
</feature>
<dbReference type="RefSeq" id="WP_283239825.1">
    <property type="nucleotide sequence ID" value="NZ_JASGBP010000009.1"/>
</dbReference>
<protein>
    <submittedName>
        <fullName evidence="3">Histidine kinase</fullName>
    </submittedName>
</protein>
<keyword evidence="3" id="KW-0808">Transferase</keyword>
<dbReference type="GO" id="GO:0016301">
    <property type="term" value="F:kinase activity"/>
    <property type="evidence" value="ECO:0007669"/>
    <property type="project" value="UniProtKB-KW"/>
</dbReference>
<evidence type="ECO:0000313" key="4">
    <source>
        <dbReference type="Proteomes" id="UP001230035"/>
    </source>
</evidence>